<comment type="caution">
    <text evidence="4">The sequence shown here is derived from an EMBL/GenBank/DDBJ whole genome shotgun (WGS) entry which is preliminary data.</text>
</comment>
<dbReference type="Gene3D" id="1.10.20.10">
    <property type="entry name" value="Histone, subunit A"/>
    <property type="match status" value="1"/>
</dbReference>
<keyword evidence="2" id="KW-0175">Coiled coil</keyword>
<dbReference type="AlphaFoldDB" id="A0A5N5LE78"/>
<name>A0A5N5LE78_9ROSI</name>
<dbReference type="InterPro" id="IPR002119">
    <property type="entry name" value="Histone_H2A"/>
</dbReference>
<dbReference type="InterPro" id="IPR009072">
    <property type="entry name" value="Histone-fold"/>
</dbReference>
<evidence type="ECO:0000313" key="5">
    <source>
        <dbReference type="Proteomes" id="UP000326939"/>
    </source>
</evidence>
<dbReference type="GO" id="GO:0009909">
    <property type="term" value="P:regulation of flower development"/>
    <property type="evidence" value="ECO:0007669"/>
    <property type="project" value="InterPro"/>
</dbReference>
<gene>
    <name evidence="4" type="ORF">DKX38_013792</name>
</gene>
<sequence>MLLSQHLITLQSKSPASSQIEPLCGKKDEAELAVLEAALYAERLGADAPVYLSTILEYLAAEILELARNAARDNKKNRGMRENLVETGRDESFLEASGRNVEIRRVKKNSHRGKIEVEGNARVVELKELINSGLTGEEKKQMLKKMQDLLLEISALEIENKDNAERLQSKIQIKEEETDALRKENEKHEQYLDLLEKQKERINEISQMLSSQLISINLAHKTCTHLAVSLYVSSPRSPSLSQLAMSGVWIFDKNGVTRLVTNPTRESFEQKEPPRPGTATAPGARPRVLVYLPANHVIRSYTELEQRLTELGWSRYDNSSQPNLLQFHKSDDSAHLISLPKNFDSFKSLHMYDIVVKNRSFFEVRDPAAS</sequence>
<dbReference type="GO" id="GO:0000786">
    <property type="term" value="C:nucleosome"/>
    <property type="evidence" value="ECO:0007669"/>
    <property type="project" value="InterPro"/>
</dbReference>
<dbReference type="PRINTS" id="PR00620">
    <property type="entry name" value="HISTONEH2A"/>
</dbReference>
<dbReference type="SUPFAM" id="SSF47113">
    <property type="entry name" value="Histone-fold"/>
    <property type="match status" value="1"/>
</dbReference>
<evidence type="ECO:0000313" key="4">
    <source>
        <dbReference type="EMBL" id="KAB5540818.1"/>
    </source>
</evidence>
<keyword evidence="5" id="KW-1185">Reference proteome</keyword>
<feature type="region of interest" description="Disordered" evidence="3">
    <location>
        <begin position="263"/>
        <end position="284"/>
    </location>
</feature>
<feature type="coiled-coil region" evidence="2">
    <location>
        <begin position="139"/>
        <end position="212"/>
    </location>
</feature>
<evidence type="ECO:0000256" key="1">
    <source>
        <dbReference type="ARBA" id="ARBA00008013"/>
    </source>
</evidence>
<reference evidence="5" key="1">
    <citation type="journal article" date="2019" name="Gigascience">
        <title>De novo genome assembly of the endangered Acer yangbiense, a plant species with extremely small populations endemic to Yunnan Province, China.</title>
        <authorList>
            <person name="Yang J."/>
            <person name="Wariss H.M."/>
            <person name="Tao L."/>
            <person name="Zhang R."/>
            <person name="Yun Q."/>
            <person name="Hollingsworth P."/>
            <person name="Dao Z."/>
            <person name="Luo G."/>
            <person name="Guo H."/>
            <person name="Ma Y."/>
            <person name="Sun W."/>
        </authorList>
    </citation>
    <scope>NUCLEOTIDE SEQUENCE [LARGE SCALE GENOMIC DNA]</scope>
    <source>
        <strain evidence="5">cv. br00</strain>
    </source>
</reference>
<dbReference type="InterPro" id="IPR039274">
    <property type="entry name" value="FPF1"/>
</dbReference>
<evidence type="ECO:0000256" key="2">
    <source>
        <dbReference type="SAM" id="Coils"/>
    </source>
</evidence>
<organism evidence="4 5">
    <name type="scientific">Salix brachista</name>
    <dbReference type="NCBI Taxonomy" id="2182728"/>
    <lineage>
        <taxon>Eukaryota</taxon>
        <taxon>Viridiplantae</taxon>
        <taxon>Streptophyta</taxon>
        <taxon>Embryophyta</taxon>
        <taxon>Tracheophyta</taxon>
        <taxon>Spermatophyta</taxon>
        <taxon>Magnoliopsida</taxon>
        <taxon>eudicotyledons</taxon>
        <taxon>Gunneridae</taxon>
        <taxon>Pentapetalae</taxon>
        <taxon>rosids</taxon>
        <taxon>fabids</taxon>
        <taxon>Malpighiales</taxon>
        <taxon>Salicaceae</taxon>
        <taxon>Saliceae</taxon>
        <taxon>Salix</taxon>
    </lineage>
</organism>
<dbReference type="SMART" id="SM00414">
    <property type="entry name" value="H2A"/>
    <property type="match status" value="1"/>
</dbReference>
<protein>
    <submittedName>
        <fullName evidence="4">Uncharacterized protein</fullName>
    </submittedName>
</protein>
<dbReference type="PANTHER" id="PTHR33433">
    <property type="entry name" value="FLOWERING-PROMOTING FACTOR 1-LIKE PROTEIN 1"/>
    <property type="match status" value="1"/>
</dbReference>
<proteinExistence type="inferred from homology"/>
<dbReference type="GO" id="GO:0046982">
    <property type="term" value="F:protein heterodimerization activity"/>
    <property type="evidence" value="ECO:0007669"/>
    <property type="project" value="InterPro"/>
</dbReference>
<accession>A0A5N5LE78</accession>
<dbReference type="EMBL" id="VDCV01000009">
    <property type="protein sequence ID" value="KAB5540818.1"/>
    <property type="molecule type" value="Genomic_DNA"/>
</dbReference>
<dbReference type="GO" id="GO:0003677">
    <property type="term" value="F:DNA binding"/>
    <property type="evidence" value="ECO:0007669"/>
    <property type="project" value="InterPro"/>
</dbReference>
<comment type="similarity">
    <text evidence="1">Belongs to the FPF1 family.</text>
</comment>
<evidence type="ECO:0000256" key="3">
    <source>
        <dbReference type="SAM" id="MobiDB-lite"/>
    </source>
</evidence>
<dbReference type="Proteomes" id="UP000326939">
    <property type="component" value="Chromosome 9"/>
</dbReference>
<dbReference type="GO" id="GO:0030527">
    <property type="term" value="F:structural constituent of chromatin"/>
    <property type="evidence" value="ECO:0007669"/>
    <property type="project" value="InterPro"/>
</dbReference>